<feature type="compositionally biased region" description="Basic and acidic residues" evidence="3">
    <location>
        <begin position="169"/>
        <end position="195"/>
    </location>
</feature>
<dbReference type="GO" id="GO:0035102">
    <property type="term" value="C:PRC1 complex"/>
    <property type="evidence" value="ECO:0007669"/>
    <property type="project" value="TreeGrafter"/>
</dbReference>
<dbReference type="InterPro" id="IPR023779">
    <property type="entry name" value="Chromodomain_CS"/>
</dbReference>
<feature type="region of interest" description="Disordered" evidence="3">
    <location>
        <begin position="56"/>
        <end position="106"/>
    </location>
</feature>
<evidence type="ECO:0000256" key="3">
    <source>
        <dbReference type="SAM" id="MobiDB-lite"/>
    </source>
</evidence>
<dbReference type="PROSITE" id="PS50013">
    <property type="entry name" value="CHROMO_2"/>
    <property type="match status" value="1"/>
</dbReference>
<feature type="compositionally biased region" description="Basic residues" evidence="3">
    <location>
        <begin position="156"/>
        <end position="168"/>
    </location>
</feature>
<dbReference type="OrthoDB" id="8192126at2759"/>
<reference evidence="5" key="1">
    <citation type="submission" date="2020-05" db="UniProtKB">
        <authorList>
            <consortium name="EnsemblMetazoa"/>
        </authorList>
    </citation>
    <scope>IDENTIFICATION</scope>
    <source>
        <strain evidence="5">USDA</strain>
    </source>
</reference>
<accession>A0A1I8P9I6</accession>
<dbReference type="InterPro" id="IPR052458">
    <property type="entry name" value="PcG_PRC1-like_component"/>
</dbReference>
<dbReference type="Proteomes" id="UP000095300">
    <property type="component" value="Unassembled WGS sequence"/>
</dbReference>
<dbReference type="GO" id="GO:0000785">
    <property type="term" value="C:chromatin"/>
    <property type="evidence" value="ECO:0007669"/>
    <property type="project" value="TreeGrafter"/>
</dbReference>
<feature type="compositionally biased region" description="Polar residues" evidence="3">
    <location>
        <begin position="216"/>
        <end position="225"/>
    </location>
</feature>
<organism evidence="5 6">
    <name type="scientific">Stomoxys calcitrans</name>
    <name type="common">Stable fly</name>
    <name type="synonym">Conops calcitrans</name>
    <dbReference type="NCBI Taxonomy" id="35570"/>
    <lineage>
        <taxon>Eukaryota</taxon>
        <taxon>Metazoa</taxon>
        <taxon>Ecdysozoa</taxon>
        <taxon>Arthropoda</taxon>
        <taxon>Hexapoda</taxon>
        <taxon>Insecta</taxon>
        <taxon>Pterygota</taxon>
        <taxon>Neoptera</taxon>
        <taxon>Endopterygota</taxon>
        <taxon>Diptera</taxon>
        <taxon>Brachycera</taxon>
        <taxon>Muscomorpha</taxon>
        <taxon>Muscoidea</taxon>
        <taxon>Muscidae</taxon>
        <taxon>Stomoxys</taxon>
    </lineage>
</organism>
<dbReference type="InterPro" id="IPR033773">
    <property type="entry name" value="CBX7_C"/>
</dbReference>
<protein>
    <recommendedName>
        <fullName evidence="4">Chromo domain-containing protein</fullName>
    </recommendedName>
</protein>
<evidence type="ECO:0000259" key="4">
    <source>
        <dbReference type="PROSITE" id="PS50013"/>
    </source>
</evidence>
<dbReference type="InterPro" id="IPR016197">
    <property type="entry name" value="Chromo-like_dom_sf"/>
</dbReference>
<feature type="domain" description="Chromo" evidence="4">
    <location>
        <begin position="9"/>
        <end position="67"/>
    </location>
</feature>
<dbReference type="SMART" id="SM00298">
    <property type="entry name" value="CHROMO"/>
    <property type="match status" value="1"/>
</dbReference>
<feature type="compositionally biased region" description="Polar residues" evidence="3">
    <location>
        <begin position="199"/>
        <end position="208"/>
    </location>
</feature>
<keyword evidence="6" id="KW-1185">Reference proteome</keyword>
<dbReference type="AlphaFoldDB" id="A0A1I8P9I6"/>
<dbReference type="Pfam" id="PF00385">
    <property type="entry name" value="Chromo"/>
    <property type="match status" value="1"/>
</dbReference>
<feature type="compositionally biased region" description="Basic residues" evidence="3">
    <location>
        <begin position="139"/>
        <end position="148"/>
    </location>
</feature>
<dbReference type="PANTHER" id="PTHR46389">
    <property type="entry name" value="POLYCOMB GROUP PROTEIN PC"/>
    <property type="match status" value="1"/>
</dbReference>
<proteinExistence type="predicted"/>
<feature type="compositionally biased region" description="Acidic residues" evidence="3">
    <location>
        <begin position="81"/>
        <end position="92"/>
    </location>
</feature>
<dbReference type="GO" id="GO:0000122">
    <property type="term" value="P:negative regulation of transcription by RNA polymerase II"/>
    <property type="evidence" value="ECO:0007669"/>
    <property type="project" value="TreeGrafter"/>
</dbReference>
<feature type="compositionally biased region" description="Low complexity" evidence="3">
    <location>
        <begin position="328"/>
        <end position="357"/>
    </location>
</feature>
<feature type="compositionally biased region" description="Low complexity" evidence="3">
    <location>
        <begin position="126"/>
        <end position="136"/>
    </location>
</feature>
<name>A0A1I8P9I6_STOCA</name>
<sequence>MGSSDDRVYAAERIIQKRIRKGVVEYRVKWKGWNQRYNTWEPEVNILDRRLIDIYEQGNKSTSTPSKRGPKKKEKERDPEPESEEDEYAFNEDDTHNSHAAAATSSLATTATASAATTPTAAAHIVTASASTSASSETHHRHHHHHHDKDKDKEKEKKHHHHHHHHHSSKLERSSSRRSESPHTHAESKRQKSAERQAAITTNSSASSLAFIPEADSNSSSSEDQPLSRKDAVGTKRKAEVLKESGKIGVTIKTSPEGPPPAKIHCSVDTATPISTPLKAETEPLSPETPASRPEQATPSEKPQQYNGQEEDDDESSSQADSQHEAENNIMHNNLNNNNNNNNHSNNNNNNNINSNHHQQRQQHLDALYDSSPPKQKSIPLTPLSPQALPPRFWLPSKCNISNKVVITDVTVNFETVTIRECKTERGFFRERDLKSSGDSIA</sequence>
<dbReference type="InterPro" id="IPR023780">
    <property type="entry name" value="Chromo_domain"/>
</dbReference>
<feature type="compositionally biased region" description="Polar residues" evidence="3">
    <location>
        <begin position="295"/>
        <end position="308"/>
    </location>
</feature>
<dbReference type="KEGG" id="scac:106089391"/>
<evidence type="ECO:0000256" key="1">
    <source>
        <dbReference type="ARBA" id="ARBA00004123"/>
    </source>
</evidence>
<dbReference type="VEuPathDB" id="VectorBase:SCAU006058"/>
<dbReference type="InterPro" id="IPR000953">
    <property type="entry name" value="Chromo/chromo_shadow_dom"/>
</dbReference>
<gene>
    <name evidence="5" type="primary">106089391</name>
</gene>
<dbReference type="Gene3D" id="2.40.50.40">
    <property type="match status" value="1"/>
</dbReference>
<dbReference type="STRING" id="35570.A0A1I8P9I6"/>
<evidence type="ECO:0000313" key="6">
    <source>
        <dbReference type="Proteomes" id="UP000095300"/>
    </source>
</evidence>
<dbReference type="GO" id="GO:0003682">
    <property type="term" value="F:chromatin binding"/>
    <property type="evidence" value="ECO:0007669"/>
    <property type="project" value="TreeGrafter"/>
</dbReference>
<dbReference type="PROSITE" id="PS00598">
    <property type="entry name" value="CHROMO_1"/>
    <property type="match status" value="1"/>
</dbReference>
<keyword evidence="2" id="KW-0539">Nucleus</keyword>
<dbReference type="Pfam" id="PF17218">
    <property type="entry name" value="CBX7_C"/>
    <property type="match status" value="1"/>
</dbReference>
<dbReference type="PANTHER" id="PTHR46389:SF3">
    <property type="entry name" value="POLYCOMB GROUP PROTEIN PC"/>
    <property type="match status" value="1"/>
</dbReference>
<evidence type="ECO:0000313" key="5">
    <source>
        <dbReference type="EnsemblMetazoa" id="SCAU006058-PA"/>
    </source>
</evidence>
<evidence type="ECO:0000256" key="2">
    <source>
        <dbReference type="ARBA" id="ARBA00023242"/>
    </source>
</evidence>
<feature type="compositionally biased region" description="Basic and acidic residues" evidence="3">
    <location>
        <begin position="226"/>
        <end position="246"/>
    </location>
</feature>
<comment type="subcellular location">
    <subcellularLocation>
        <location evidence="1">Nucleus</location>
    </subcellularLocation>
</comment>
<dbReference type="CDD" id="cd18644">
    <property type="entry name" value="CD_polycomb"/>
    <property type="match status" value="1"/>
</dbReference>
<feature type="region of interest" description="Disordered" evidence="3">
    <location>
        <begin position="126"/>
        <end position="364"/>
    </location>
</feature>
<dbReference type="SUPFAM" id="SSF54160">
    <property type="entry name" value="Chromo domain-like"/>
    <property type="match status" value="1"/>
</dbReference>
<dbReference type="EnsemblMetazoa" id="SCAU006058-RA">
    <property type="protein sequence ID" value="SCAU006058-PA"/>
    <property type="gene ID" value="SCAU006058"/>
</dbReference>